<dbReference type="Gene3D" id="1.10.150.310">
    <property type="entry name" value="Tex RuvX-like domain-like"/>
    <property type="match status" value="1"/>
</dbReference>
<evidence type="ECO:0000259" key="2">
    <source>
        <dbReference type="PROSITE" id="PS50126"/>
    </source>
</evidence>
<gene>
    <name evidence="3" type="ORF">HNO53_15690</name>
</gene>
<feature type="region of interest" description="Disordered" evidence="1">
    <location>
        <begin position="727"/>
        <end position="784"/>
    </location>
</feature>
<dbReference type="Pfam" id="PF00575">
    <property type="entry name" value="S1"/>
    <property type="match status" value="1"/>
</dbReference>
<dbReference type="Pfam" id="PF17674">
    <property type="entry name" value="HHH_9"/>
    <property type="match status" value="1"/>
</dbReference>
<dbReference type="SUPFAM" id="SSF158832">
    <property type="entry name" value="Tex N-terminal region-like"/>
    <property type="match status" value="1"/>
</dbReference>
<dbReference type="CDD" id="cd05685">
    <property type="entry name" value="S1_Tex"/>
    <property type="match status" value="1"/>
</dbReference>
<dbReference type="InterPro" id="IPR006641">
    <property type="entry name" value="YqgF/RNaseH-like_dom"/>
</dbReference>
<dbReference type="RefSeq" id="WP_209473536.1">
    <property type="nucleotide sequence ID" value="NZ_CP053383.1"/>
</dbReference>
<dbReference type="SUPFAM" id="SSF50249">
    <property type="entry name" value="Nucleic acid-binding proteins"/>
    <property type="match status" value="1"/>
</dbReference>
<dbReference type="PANTHER" id="PTHR10724">
    <property type="entry name" value="30S RIBOSOMAL PROTEIN S1"/>
    <property type="match status" value="1"/>
</dbReference>
<dbReference type="SMART" id="SM00732">
    <property type="entry name" value="YqgFc"/>
    <property type="match status" value="1"/>
</dbReference>
<dbReference type="SMART" id="SM00316">
    <property type="entry name" value="S1"/>
    <property type="match status" value="1"/>
</dbReference>
<dbReference type="Proteomes" id="UP000671845">
    <property type="component" value="Chromosome"/>
</dbReference>
<dbReference type="Pfam" id="PF09371">
    <property type="entry name" value="Tex_N"/>
    <property type="match status" value="1"/>
</dbReference>
<dbReference type="EMBL" id="CP053383">
    <property type="protein sequence ID" value="QTP60028.1"/>
    <property type="molecule type" value="Genomic_DNA"/>
</dbReference>
<proteinExistence type="predicted"/>
<feature type="domain" description="S1 motif" evidence="2">
    <location>
        <begin position="657"/>
        <end position="726"/>
    </location>
</feature>
<dbReference type="InterPro" id="IPR050437">
    <property type="entry name" value="Ribos_protein_bS1-like"/>
</dbReference>
<dbReference type="SUPFAM" id="SSF47781">
    <property type="entry name" value="RuvA domain 2-like"/>
    <property type="match status" value="2"/>
</dbReference>
<dbReference type="InterPro" id="IPR012340">
    <property type="entry name" value="NA-bd_OB-fold"/>
</dbReference>
<dbReference type="InterPro" id="IPR044146">
    <property type="entry name" value="S1_Tex"/>
</dbReference>
<dbReference type="PANTHER" id="PTHR10724:SF10">
    <property type="entry name" value="S1 RNA-BINDING DOMAIN-CONTAINING PROTEIN 1"/>
    <property type="match status" value="1"/>
</dbReference>
<accession>A0ABX7WLM5</accession>
<dbReference type="PROSITE" id="PS50126">
    <property type="entry name" value="S1"/>
    <property type="match status" value="1"/>
</dbReference>
<dbReference type="Pfam" id="PF16921">
    <property type="entry name" value="Tex_YqgF"/>
    <property type="match status" value="1"/>
</dbReference>
<dbReference type="SUPFAM" id="SSF53098">
    <property type="entry name" value="Ribonuclease H-like"/>
    <property type="match status" value="1"/>
</dbReference>
<dbReference type="InterPro" id="IPR041692">
    <property type="entry name" value="HHH_9"/>
</dbReference>
<dbReference type="Gene3D" id="1.10.10.650">
    <property type="entry name" value="RuvA domain 2-like"/>
    <property type="match status" value="1"/>
</dbReference>
<dbReference type="Gene3D" id="3.30.420.140">
    <property type="entry name" value="YqgF/RNase H-like domain"/>
    <property type="match status" value="1"/>
</dbReference>
<dbReference type="Pfam" id="PF12836">
    <property type="entry name" value="HHH_3"/>
    <property type="match status" value="1"/>
</dbReference>
<name>A0ABX7WLM5_9GAMM</name>
<reference evidence="3 4" key="1">
    <citation type="journal article" date="2021" name="Front. Microbiol.">
        <title>Aerobic Denitrification and Heterotrophic Sulfur Oxidation in the Genus Halomonas Revealed by Six Novel Species Characterizations and Genome-Based Analysis.</title>
        <authorList>
            <person name="Wang L."/>
            <person name="Shao Z."/>
        </authorList>
    </citation>
    <scope>NUCLEOTIDE SEQUENCE [LARGE SCALE GENOMIC DNA]</scope>
    <source>
        <strain evidence="3 4">MCCC 1A13718</strain>
    </source>
</reference>
<dbReference type="InterPro" id="IPR010994">
    <property type="entry name" value="RuvA_2-like"/>
</dbReference>
<dbReference type="InterPro" id="IPR032639">
    <property type="entry name" value="Tex_YqgF"/>
</dbReference>
<dbReference type="InterPro" id="IPR055179">
    <property type="entry name" value="Tex-like_central_region"/>
</dbReference>
<keyword evidence="4" id="KW-1185">Reference proteome</keyword>
<protein>
    <submittedName>
        <fullName evidence="3">RNA-binding transcriptional accessory protein</fullName>
    </submittedName>
</protein>
<dbReference type="InterPro" id="IPR023323">
    <property type="entry name" value="Tex-like_dom_sf"/>
</dbReference>
<evidence type="ECO:0000313" key="4">
    <source>
        <dbReference type="Proteomes" id="UP000671845"/>
    </source>
</evidence>
<sequence length="784" mass="85217">MDATTRIISRLAEELAVRPQQVSATVELLDGGATVPFISRYRKEVTGGLDDSQLRNLDERLRYLRELEERRAAVLAAIDEQGKLTPELAGQVQAADTKQRLEDLYLPYKKKRRTKAQIAREAGLEPLADALLADPTLDPESEAAKYLRPAEGDVPAVEDAKAALDGARQILMERFAEDPELVGSLRERLWQEGELSARLLPGKEREGAKFSDYFEHDEPLAKAPSHRALAMFRGRNEGVLTLAIRLPGEDEAPIHPAQVAIARHFDIRDEGRAADKWLADVVRWTWRVKLYTHLETELMGRLRERAELEAIEVFAANLKDLLLAAPAGQKATLAIDPGLRTGCKVAVVDATGQFLEHATIYPHAPRNAWDASLAELAKLVDRHDVTLIAVGNGTASRETDKLAGELVKLFAGKRALSKVMVSEAGASVYSASEYASKELPDLDVTIRGAVSIARRLQDPLAELVKIEPKSIGVGQYQHDVSQLQLSKSLEAVIEDCVNAVGVDLNTASSALLSRVAGLNPALAEAIVARRNAEGAFASRQQLLDVSRLGPKTFEQCAGFLRIMNGDNPLDASAVHPEAYPVVERIASRNGRPVASLIGDSATLKAVKPAEFADERFGVPTISDILKELDKPGRDPRPEFKAAEFREGVETLKDLEPGMILEGSVTNVTHFGAFVDIGVHQDGLVHISALSDKFVEDPRSVVKAGDIVKVKVMSVDLERARIGLSMRLTDQPGEAESGRSSRAGQGERRGGQGKAQRKGAPREQAQSNQMGALGAALLKARKGKS</sequence>
<dbReference type="Pfam" id="PF22706">
    <property type="entry name" value="Tex_central_region"/>
    <property type="match status" value="1"/>
</dbReference>
<dbReference type="Gene3D" id="1.10.3500.10">
    <property type="entry name" value="Tex N-terminal region-like"/>
    <property type="match status" value="1"/>
</dbReference>
<dbReference type="InterPro" id="IPR023319">
    <property type="entry name" value="Tex-like_HTH_dom_sf"/>
</dbReference>
<dbReference type="InterPro" id="IPR037027">
    <property type="entry name" value="YqgF/RNaseH-like_dom_sf"/>
</dbReference>
<dbReference type="InterPro" id="IPR012337">
    <property type="entry name" value="RNaseH-like_sf"/>
</dbReference>
<evidence type="ECO:0000256" key="1">
    <source>
        <dbReference type="SAM" id="MobiDB-lite"/>
    </source>
</evidence>
<dbReference type="InterPro" id="IPR003029">
    <property type="entry name" value="S1_domain"/>
</dbReference>
<dbReference type="InterPro" id="IPR018974">
    <property type="entry name" value="Tex-like_N"/>
</dbReference>
<evidence type="ECO:0000313" key="3">
    <source>
        <dbReference type="EMBL" id="QTP60028.1"/>
    </source>
</evidence>
<organism evidence="3 4">
    <name type="scientific">Halomonas sulfidivorans</name>
    <dbReference type="NCBI Taxonomy" id="2733488"/>
    <lineage>
        <taxon>Bacteria</taxon>
        <taxon>Pseudomonadati</taxon>
        <taxon>Pseudomonadota</taxon>
        <taxon>Gammaproteobacteria</taxon>
        <taxon>Oceanospirillales</taxon>
        <taxon>Halomonadaceae</taxon>
        <taxon>Halomonas</taxon>
    </lineage>
</organism>
<dbReference type="Gene3D" id="2.40.50.140">
    <property type="entry name" value="Nucleic acid-binding proteins"/>
    <property type="match status" value="1"/>
</dbReference>